<gene>
    <name evidence="5" type="ORF">SPIL2461_LOCUS8035</name>
</gene>
<feature type="domain" description="CCHC-type" evidence="3">
    <location>
        <begin position="366"/>
        <end position="382"/>
    </location>
</feature>
<protein>
    <recommendedName>
        <fullName evidence="7">Copia protein</fullName>
    </recommendedName>
</protein>
<dbReference type="SUPFAM" id="SSF53098">
    <property type="entry name" value="Ribonuclease H-like"/>
    <property type="match status" value="1"/>
</dbReference>
<dbReference type="PANTHER" id="PTHR37984">
    <property type="entry name" value="PROTEIN CBG26694"/>
    <property type="match status" value="1"/>
</dbReference>
<feature type="region of interest" description="Disordered" evidence="2">
    <location>
        <begin position="562"/>
        <end position="588"/>
    </location>
</feature>
<feature type="compositionally biased region" description="Acidic residues" evidence="2">
    <location>
        <begin position="15"/>
        <end position="30"/>
    </location>
</feature>
<feature type="compositionally biased region" description="Basic and acidic residues" evidence="2">
    <location>
        <begin position="895"/>
        <end position="910"/>
    </location>
</feature>
<name>A0A812P5N5_SYMPI</name>
<feature type="region of interest" description="Disordered" evidence="2">
    <location>
        <begin position="713"/>
        <end position="759"/>
    </location>
</feature>
<dbReference type="InterPro" id="IPR036397">
    <property type="entry name" value="RNaseH_sf"/>
</dbReference>
<dbReference type="OrthoDB" id="411615at2759"/>
<dbReference type="GO" id="GO:0008270">
    <property type="term" value="F:zinc ion binding"/>
    <property type="evidence" value="ECO:0007669"/>
    <property type="project" value="UniProtKB-KW"/>
</dbReference>
<keyword evidence="1" id="KW-0863">Zinc-finger</keyword>
<dbReference type="GO" id="GO:0015074">
    <property type="term" value="P:DNA integration"/>
    <property type="evidence" value="ECO:0007669"/>
    <property type="project" value="InterPro"/>
</dbReference>
<feature type="compositionally biased region" description="Acidic residues" evidence="2">
    <location>
        <begin position="1382"/>
        <end position="1397"/>
    </location>
</feature>
<feature type="region of interest" description="Disordered" evidence="2">
    <location>
        <begin position="895"/>
        <end position="916"/>
    </location>
</feature>
<evidence type="ECO:0000313" key="5">
    <source>
        <dbReference type="EMBL" id="CAE7341039.1"/>
    </source>
</evidence>
<feature type="compositionally biased region" description="Acidic residues" evidence="2">
    <location>
        <begin position="1296"/>
        <end position="1311"/>
    </location>
</feature>
<feature type="region of interest" description="Disordered" evidence="2">
    <location>
        <begin position="1296"/>
        <end position="1420"/>
    </location>
</feature>
<comment type="caution">
    <text evidence="5">The sequence shown here is derived from an EMBL/GenBank/DDBJ whole genome shotgun (WGS) entry which is preliminary data.</text>
</comment>
<dbReference type="InterPro" id="IPR036875">
    <property type="entry name" value="Znf_CCHC_sf"/>
</dbReference>
<keyword evidence="6" id="KW-1185">Reference proteome</keyword>
<feature type="domain" description="Integrase catalytic" evidence="4">
    <location>
        <begin position="991"/>
        <end position="1156"/>
    </location>
</feature>
<dbReference type="PANTHER" id="PTHR37984:SF5">
    <property type="entry name" value="PROTEIN NYNRIN-LIKE"/>
    <property type="match status" value="1"/>
</dbReference>
<feature type="compositionally biased region" description="Pro residues" evidence="2">
    <location>
        <begin position="1357"/>
        <end position="1371"/>
    </location>
</feature>
<dbReference type="GO" id="GO:0003676">
    <property type="term" value="F:nucleic acid binding"/>
    <property type="evidence" value="ECO:0007669"/>
    <property type="project" value="InterPro"/>
</dbReference>
<dbReference type="EMBL" id="CAJNIZ010012977">
    <property type="protein sequence ID" value="CAE7341039.1"/>
    <property type="molecule type" value="Genomic_DNA"/>
</dbReference>
<dbReference type="InterPro" id="IPR001584">
    <property type="entry name" value="Integrase_cat-core"/>
</dbReference>
<feature type="compositionally biased region" description="Low complexity" evidence="2">
    <location>
        <begin position="41"/>
        <end position="54"/>
    </location>
</feature>
<dbReference type="InterPro" id="IPR013103">
    <property type="entry name" value="RVT_2"/>
</dbReference>
<dbReference type="Gene3D" id="3.30.420.10">
    <property type="entry name" value="Ribonuclease H-like superfamily/Ribonuclease H"/>
    <property type="match status" value="1"/>
</dbReference>
<dbReference type="PROSITE" id="PS50994">
    <property type="entry name" value="INTEGRASE"/>
    <property type="match status" value="1"/>
</dbReference>
<feature type="compositionally biased region" description="Basic and acidic residues" evidence="2">
    <location>
        <begin position="1399"/>
        <end position="1411"/>
    </location>
</feature>
<dbReference type="InterPro" id="IPR012337">
    <property type="entry name" value="RNaseH-like_sf"/>
</dbReference>
<feature type="compositionally biased region" description="Basic and acidic residues" evidence="2">
    <location>
        <begin position="111"/>
        <end position="120"/>
    </location>
</feature>
<keyword evidence="1" id="KW-0862">Zinc</keyword>
<evidence type="ECO:0000313" key="6">
    <source>
        <dbReference type="Proteomes" id="UP000649617"/>
    </source>
</evidence>
<proteinExistence type="predicted"/>
<dbReference type="Pfam" id="PF07727">
    <property type="entry name" value="RVT_2"/>
    <property type="match status" value="1"/>
</dbReference>
<dbReference type="Gene3D" id="4.10.60.10">
    <property type="entry name" value="Zinc finger, CCHC-type"/>
    <property type="match status" value="1"/>
</dbReference>
<feature type="compositionally biased region" description="Low complexity" evidence="2">
    <location>
        <begin position="727"/>
        <end position="743"/>
    </location>
</feature>
<evidence type="ECO:0000259" key="4">
    <source>
        <dbReference type="PROSITE" id="PS50994"/>
    </source>
</evidence>
<sequence>MATTAAASEARVPDDELEEELEQEEEEEPVDPWAGAHRAGSRPASSPVSPVDAASEYRRFLDYLNRGSRRRRDRSGDEDEDDGNGRSNAGPHLHGMEPPLQGLPDQGKAMAGHDKGEAESRGPLLLKKLSSTPFDDLKYLAKDDSWLASTDNGEQLLKIMGTKDLYGEDEREDMLQSLVKITYTLRRQKEHNIELPGEYLGFLLTMALQLTTEEVKLLLNFTQGKLDQKSVKEWVDGEKAAAVHHLHGDGDIEDFHDEIDHDEAETNDDSLEVLLSAMQDLDAPDGANTSGTSGCFDEEDAREILAAMVREHAQKKTFTAVNAAKKMKSLARGFGAGARKGKGHGKGVSLDGSYRISIESLKRRTRCAHCHEVGHWHRECPKKTSSSTTRPTPENAVHYMEAGSHEAMFIGYQDFLKIKQAALYEGDDGQAAGAKDPAMSHQQYMPRVPRVHEAMFVEQVAVASHLRNMDEDLCATVDTGLEAVIKPETHHFKSINVPKALVILSSMPTDSKRSRVEKEENVRLQMAWRRMVLKQLTILVHTMHRVVFSSMGMSIPPLLPSLLDPKPVNQDPRRPPSPTQTETSTGNFIAIDDFMDNDRSANRMKCFCGGSGHADHQEGGPELRQGLPSLPTLAAADKTLSVLRVDLRTAPLDAHGERRSLAGIESLDTTADHDKAKETEAVSQCRHLSTTSAGSNQYYKMVKRKHCNEILSKVPKNVDKTSQERISTPSSSSAAAATSTSASKPKHKTSKPEKPNEDEYEEYLEFKKFQEMRLLRIKGVNKVHADQCAYGLHNEHGQPHRKSTSFAVNNPLLEKALQRRCPCDHEQSKKTSQSAGIYPNGLVHAILRAYAKSIHRNADEIHWIDSDEVIQVDHNKDVNYTSDYKEELEVYVGEDGRPAERPGVPRRDGSPETFGVEPRLTEETGWKVTRLGDYHGELHGFDEANDGNSSRTRSTGKIYINNLFLNRAFGVFVYTELDSISVPIVSFDTFLGAPPKEDLFINERIGVDTIHLRNHQNEAVRSLNIIDLRTHFQLVIPMASEPSSEIRKADRQWISFFGVPKKVLFDLGTEFQAELRRQIQNDGSEGLISSLETPTQRGLTDRPGGVFKNILYRSMMDYQCSTQAELLELVDVAIMTRNRLLLRAGYSPIQRVVGYSPRLAGGLLSGGENDHMVAGLIAVGDVDVLRATKMRKAAAIAFHEADCDQALRSATLSGPRKLADFEAGQAVFFFRRGADSTKKLRQSYWHGPASPERVRHATEEENMSVSGWLRGLCKTRQAFEQVPSKHFLDLTKDVDDIPDEHDANEDDDGDALQELLPDPDRRVRRKTGNYLTRNEADEQNVPAQASEAPGNTERSRPPPGLEGVLPPPQPAGPEGAEHELLLPDDNEQANETEDVNGDEVNKEATGTKREAEDEALGHPGKRSRLDLIEVFNLHLQNLIRQRQKKEAKLADFKGADAERAKKAILKEVNNNLGIKAYELLGHELSKKIRKNKPEKIMESRYVVTKKPLEPSDGAKAQAEGLLLDDLDCSAEAKCRRVMKGYSEEAAVDLEFSAPQVLRDSVIFIAQVIASLGWGPGFLDFTQAFHSGDEINRELYCSQPREGIPGAHPEQLLRLLKTCYGLTDGPLAWYRHLVRRLRELGYRPSHADPCVFFLHGGSDEEP</sequence>
<evidence type="ECO:0008006" key="7">
    <source>
        <dbReference type="Google" id="ProtNLM"/>
    </source>
</evidence>
<reference evidence="5" key="1">
    <citation type="submission" date="2021-02" db="EMBL/GenBank/DDBJ databases">
        <authorList>
            <person name="Dougan E. K."/>
            <person name="Rhodes N."/>
            <person name="Thang M."/>
            <person name="Chan C."/>
        </authorList>
    </citation>
    <scope>NUCLEOTIDE SEQUENCE</scope>
</reference>
<feature type="region of interest" description="Disordered" evidence="2">
    <location>
        <begin position="1"/>
        <end position="123"/>
    </location>
</feature>
<dbReference type="SUPFAM" id="SSF57756">
    <property type="entry name" value="Retrovirus zinc finger-like domains"/>
    <property type="match status" value="1"/>
</dbReference>
<organism evidence="5 6">
    <name type="scientific">Symbiodinium pilosum</name>
    <name type="common">Dinoflagellate</name>
    <dbReference type="NCBI Taxonomy" id="2952"/>
    <lineage>
        <taxon>Eukaryota</taxon>
        <taxon>Sar</taxon>
        <taxon>Alveolata</taxon>
        <taxon>Dinophyceae</taxon>
        <taxon>Suessiales</taxon>
        <taxon>Symbiodiniaceae</taxon>
        <taxon>Symbiodinium</taxon>
    </lineage>
</organism>
<dbReference type="InterPro" id="IPR001878">
    <property type="entry name" value="Znf_CCHC"/>
</dbReference>
<dbReference type="Proteomes" id="UP000649617">
    <property type="component" value="Unassembled WGS sequence"/>
</dbReference>
<dbReference type="InterPro" id="IPR050951">
    <property type="entry name" value="Retrovirus_Pol_polyprotein"/>
</dbReference>
<dbReference type="PROSITE" id="PS50158">
    <property type="entry name" value="ZF_CCHC"/>
    <property type="match status" value="1"/>
</dbReference>
<keyword evidence="1" id="KW-0479">Metal-binding</keyword>
<accession>A0A812P5N5</accession>
<evidence type="ECO:0000259" key="3">
    <source>
        <dbReference type="PROSITE" id="PS50158"/>
    </source>
</evidence>
<evidence type="ECO:0000256" key="2">
    <source>
        <dbReference type="SAM" id="MobiDB-lite"/>
    </source>
</evidence>
<evidence type="ECO:0000256" key="1">
    <source>
        <dbReference type="PROSITE-ProRule" id="PRU00047"/>
    </source>
</evidence>